<keyword evidence="2" id="KW-1185">Reference proteome</keyword>
<feature type="non-terminal residue" evidence="1">
    <location>
        <position position="1"/>
    </location>
</feature>
<proteinExistence type="predicted"/>
<reference evidence="1 2" key="1">
    <citation type="submission" date="2014-04" db="EMBL/GenBank/DDBJ databases">
        <authorList>
            <consortium name="DOE Joint Genome Institute"/>
            <person name="Kuo A."/>
            <person name="Kohler A."/>
            <person name="Costa M.D."/>
            <person name="Nagy L.G."/>
            <person name="Floudas D."/>
            <person name="Copeland A."/>
            <person name="Barry K.W."/>
            <person name="Cichocki N."/>
            <person name="Veneault-Fourrey C."/>
            <person name="LaButti K."/>
            <person name="Lindquist E.A."/>
            <person name="Lipzen A."/>
            <person name="Lundell T."/>
            <person name="Morin E."/>
            <person name="Murat C."/>
            <person name="Sun H."/>
            <person name="Tunlid A."/>
            <person name="Henrissat B."/>
            <person name="Grigoriev I.V."/>
            <person name="Hibbett D.S."/>
            <person name="Martin F."/>
            <person name="Nordberg H.P."/>
            <person name="Cantor M.N."/>
            <person name="Hua S.X."/>
        </authorList>
    </citation>
    <scope>NUCLEOTIDE SEQUENCE [LARGE SCALE GENOMIC DNA]</scope>
    <source>
        <strain evidence="1 2">441</strain>
    </source>
</reference>
<organism evidence="1 2">
    <name type="scientific">Pisolithus microcarpus 441</name>
    <dbReference type="NCBI Taxonomy" id="765257"/>
    <lineage>
        <taxon>Eukaryota</taxon>
        <taxon>Fungi</taxon>
        <taxon>Dikarya</taxon>
        <taxon>Basidiomycota</taxon>
        <taxon>Agaricomycotina</taxon>
        <taxon>Agaricomycetes</taxon>
        <taxon>Agaricomycetidae</taxon>
        <taxon>Boletales</taxon>
        <taxon>Sclerodermatineae</taxon>
        <taxon>Pisolithaceae</taxon>
        <taxon>Pisolithus</taxon>
    </lineage>
</organism>
<evidence type="ECO:0000313" key="1">
    <source>
        <dbReference type="EMBL" id="KIK12172.1"/>
    </source>
</evidence>
<name>A0A0C9YP87_9AGAM</name>
<reference evidence="2" key="2">
    <citation type="submission" date="2015-01" db="EMBL/GenBank/DDBJ databases">
        <title>Evolutionary Origins and Diversification of the Mycorrhizal Mutualists.</title>
        <authorList>
            <consortium name="DOE Joint Genome Institute"/>
            <consortium name="Mycorrhizal Genomics Consortium"/>
            <person name="Kohler A."/>
            <person name="Kuo A."/>
            <person name="Nagy L.G."/>
            <person name="Floudas D."/>
            <person name="Copeland A."/>
            <person name="Barry K.W."/>
            <person name="Cichocki N."/>
            <person name="Veneault-Fourrey C."/>
            <person name="LaButti K."/>
            <person name="Lindquist E.A."/>
            <person name="Lipzen A."/>
            <person name="Lundell T."/>
            <person name="Morin E."/>
            <person name="Murat C."/>
            <person name="Riley R."/>
            <person name="Ohm R."/>
            <person name="Sun H."/>
            <person name="Tunlid A."/>
            <person name="Henrissat B."/>
            <person name="Grigoriev I.V."/>
            <person name="Hibbett D.S."/>
            <person name="Martin F."/>
        </authorList>
    </citation>
    <scope>NUCLEOTIDE SEQUENCE [LARGE SCALE GENOMIC DNA]</scope>
    <source>
        <strain evidence="2">441</strain>
    </source>
</reference>
<evidence type="ECO:0000313" key="2">
    <source>
        <dbReference type="Proteomes" id="UP000054018"/>
    </source>
</evidence>
<accession>A0A0C9YP87</accession>
<dbReference type="Proteomes" id="UP000054018">
    <property type="component" value="Unassembled WGS sequence"/>
</dbReference>
<dbReference type="OrthoDB" id="2641813at2759"/>
<gene>
    <name evidence="1" type="ORF">PISMIDRAFT_121349</name>
</gene>
<dbReference type="HOGENOM" id="CLU_018552_1_3_1"/>
<dbReference type="AlphaFoldDB" id="A0A0C9YP87"/>
<evidence type="ECO:0008006" key="3">
    <source>
        <dbReference type="Google" id="ProtNLM"/>
    </source>
</evidence>
<protein>
    <recommendedName>
        <fullName evidence="3">DDE Tnp4 domain-containing protein</fullName>
    </recommendedName>
</protein>
<sequence>APQLQLPEQWCLDGDDEKFCCKLCIDPNVFSSIVCWIKNHPIFYDNLNNPQLPVEIQLAIFLNSAGHYGNAVMTEDAAEWVGVCVGMVYNCFWCIMIATLQHHDNCIHFDPLEGNDQEEHEHVKQWVEDQMGIPEWQHGFLCIDGSPLNLFQKPGWHGEGFYDHKSHYSISSQVSTNLLHLLIGHSPRPGHHPAS</sequence>
<dbReference type="EMBL" id="KN834110">
    <property type="protein sequence ID" value="KIK12172.1"/>
    <property type="molecule type" value="Genomic_DNA"/>
</dbReference>